<protein>
    <recommendedName>
        <fullName evidence="4">DUF4105 domain-containing protein</fullName>
    </recommendedName>
</protein>
<evidence type="ECO:0008006" key="4">
    <source>
        <dbReference type="Google" id="ProtNLM"/>
    </source>
</evidence>
<dbReference type="Proteomes" id="UP000192934">
    <property type="component" value="Chromosome I"/>
</dbReference>
<keyword evidence="3" id="KW-1185">Reference proteome</keyword>
<keyword evidence="1" id="KW-0732">Signal</keyword>
<sequence length="179" mass="19653">MRLAFVRRALLAFVLLAVALPAQAAVTITFYSREFGERFPHAFVELGGTMDQDGTPVSGTWGFTARTLSPAILMGSVHGMVEAVTDGYKARSNAHFTVTVTDDQYRNVFAVIEDWRTRPGKSYNLNSANCVHFVGEIGRAAGLTVVNDPKLMKKPTSYLIDVMRQNPRLEAAGRTTVAR</sequence>
<accession>A0A1X7H3H1</accession>
<dbReference type="AlphaFoldDB" id="A0A1X7H3H1"/>
<feature type="signal peptide" evidence="1">
    <location>
        <begin position="1"/>
        <end position="24"/>
    </location>
</feature>
<organism evidence="2 3">
    <name type="scientific">Allosphingosinicella indica</name>
    <dbReference type="NCBI Taxonomy" id="941907"/>
    <lineage>
        <taxon>Bacteria</taxon>
        <taxon>Pseudomonadati</taxon>
        <taxon>Pseudomonadota</taxon>
        <taxon>Alphaproteobacteria</taxon>
        <taxon>Sphingomonadales</taxon>
        <taxon>Sphingomonadaceae</taxon>
        <taxon>Allosphingosinicella</taxon>
    </lineage>
</organism>
<dbReference type="STRING" id="941907.SAMN06295910_2746"/>
<evidence type="ECO:0000313" key="3">
    <source>
        <dbReference type="Proteomes" id="UP000192934"/>
    </source>
</evidence>
<dbReference type="EMBL" id="LT840185">
    <property type="protein sequence ID" value="SMF78740.1"/>
    <property type="molecule type" value="Genomic_DNA"/>
</dbReference>
<evidence type="ECO:0000313" key="2">
    <source>
        <dbReference type="EMBL" id="SMF78740.1"/>
    </source>
</evidence>
<proteinExistence type="predicted"/>
<name>A0A1X7H3H1_9SPHN</name>
<gene>
    <name evidence="2" type="ORF">SAMN06295910_2746</name>
</gene>
<feature type="chain" id="PRO_5012214276" description="DUF4105 domain-containing protein" evidence="1">
    <location>
        <begin position="25"/>
        <end position="179"/>
    </location>
</feature>
<reference evidence="3" key="1">
    <citation type="submission" date="2017-04" db="EMBL/GenBank/DDBJ databases">
        <authorList>
            <person name="Varghese N."/>
            <person name="Submissions S."/>
        </authorList>
    </citation>
    <scope>NUCLEOTIDE SEQUENCE [LARGE SCALE GENOMIC DNA]</scope>
    <source>
        <strain evidence="3">Dd16</strain>
    </source>
</reference>
<evidence type="ECO:0000256" key="1">
    <source>
        <dbReference type="SAM" id="SignalP"/>
    </source>
</evidence>